<name>A0A074W095_AURM1</name>
<evidence type="ECO:0000256" key="2">
    <source>
        <dbReference type="SAM" id="MobiDB-lite"/>
    </source>
</evidence>
<accession>A0A074W095</accession>
<dbReference type="Proteomes" id="UP000030672">
    <property type="component" value="Unassembled WGS sequence"/>
</dbReference>
<sequence>MPSTKSQKVVKAADSEDETRTFYRKQKNMQKASNSKFNDCETRVHHKSHATSMAASTFAMAITNAHTPITVSHTSRHAPALPASQIAHCGSDINAKIPFRSRPGTNADVPSFDHTAFEALRDLLANKADIERRIAKSIETLEKAMNTASREFQVVLSSQAEAFRTATVPATTSAAAASSKALIVKH</sequence>
<feature type="coiled-coil region" evidence="1">
    <location>
        <begin position="120"/>
        <end position="147"/>
    </location>
</feature>
<proteinExistence type="predicted"/>
<evidence type="ECO:0000313" key="4">
    <source>
        <dbReference type="Proteomes" id="UP000030672"/>
    </source>
</evidence>
<keyword evidence="4" id="KW-1185">Reference proteome</keyword>
<reference evidence="3 4" key="1">
    <citation type="journal article" date="2014" name="BMC Genomics">
        <title>Genome sequencing of four Aureobasidium pullulans varieties: biotechnological potential, stress tolerance, and description of new species.</title>
        <authorList>
            <person name="Gostin Ar C."/>
            <person name="Ohm R.A."/>
            <person name="Kogej T."/>
            <person name="Sonjak S."/>
            <person name="Turk M."/>
            <person name="Zajc J."/>
            <person name="Zalar P."/>
            <person name="Grube M."/>
            <person name="Sun H."/>
            <person name="Han J."/>
            <person name="Sharma A."/>
            <person name="Chiniquy J."/>
            <person name="Ngan C.Y."/>
            <person name="Lipzen A."/>
            <person name="Barry K."/>
            <person name="Grigoriev I.V."/>
            <person name="Gunde-Cimerman N."/>
        </authorList>
    </citation>
    <scope>NUCLEOTIDE SEQUENCE [LARGE SCALE GENOMIC DNA]</scope>
    <source>
        <strain evidence="3 4">CBS 110374</strain>
    </source>
</reference>
<dbReference type="EMBL" id="KL584831">
    <property type="protein sequence ID" value="KEQ63367.1"/>
    <property type="molecule type" value="Genomic_DNA"/>
</dbReference>
<dbReference type="GeneID" id="63917952"/>
<gene>
    <name evidence="3" type="ORF">M437DRAFT_65352</name>
</gene>
<evidence type="ECO:0000256" key="1">
    <source>
        <dbReference type="SAM" id="Coils"/>
    </source>
</evidence>
<feature type="region of interest" description="Disordered" evidence="2">
    <location>
        <begin position="1"/>
        <end position="20"/>
    </location>
</feature>
<dbReference type="RefSeq" id="XP_040880390.1">
    <property type="nucleotide sequence ID" value="XM_041024579.1"/>
</dbReference>
<evidence type="ECO:0000313" key="3">
    <source>
        <dbReference type="EMBL" id="KEQ63367.1"/>
    </source>
</evidence>
<feature type="compositionally biased region" description="Basic and acidic residues" evidence="2">
    <location>
        <begin position="11"/>
        <end position="20"/>
    </location>
</feature>
<dbReference type="HOGENOM" id="CLU_1454109_0_0_1"/>
<keyword evidence="1" id="KW-0175">Coiled coil</keyword>
<protein>
    <submittedName>
        <fullName evidence="3">Uncharacterized protein</fullName>
    </submittedName>
</protein>
<organism evidence="3 4">
    <name type="scientific">Aureobasidium melanogenum (strain CBS 110374)</name>
    <name type="common">Aureobasidium pullulans var. melanogenum</name>
    <dbReference type="NCBI Taxonomy" id="1043003"/>
    <lineage>
        <taxon>Eukaryota</taxon>
        <taxon>Fungi</taxon>
        <taxon>Dikarya</taxon>
        <taxon>Ascomycota</taxon>
        <taxon>Pezizomycotina</taxon>
        <taxon>Dothideomycetes</taxon>
        <taxon>Dothideomycetidae</taxon>
        <taxon>Dothideales</taxon>
        <taxon>Saccotheciaceae</taxon>
        <taxon>Aureobasidium</taxon>
    </lineage>
</organism>
<dbReference type="AlphaFoldDB" id="A0A074W095"/>